<dbReference type="RefSeq" id="WP_236064766.1">
    <property type="nucleotide sequence ID" value="NZ_BNJK01000001.1"/>
</dbReference>
<evidence type="ECO:0000313" key="1">
    <source>
        <dbReference type="EMBL" id="GHO90089.1"/>
    </source>
</evidence>
<reference evidence="1" key="1">
    <citation type="submission" date="2020-10" db="EMBL/GenBank/DDBJ databases">
        <title>Taxonomic study of unclassified bacteria belonging to the class Ktedonobacteria.</title>
        <authorList>
            <person name="Yabe S."/>
            <person name="Wang C.M."/>
            <person name="Zheng Y."/>
            <person name="Sakai Y."/>
            <person name="Cavaletti L."/>
            <person name="Monciardini P."/>
            <person name="Donadio S."/>
        </authorList>
    </citation>
    <scope>NUCLEOTIDE SEQUENCE</scope>
    <source>
        <strain evidence="1">ID150040</strain>
    </source>
</reference>
<dbReference type="AlphaFoldDB" id="A0A8J3I790"/>
<organism evidence="1 2">
    <name type="scientific">Reticulibacter mediterranei</name>
    <dbReference type="NCBI Taxonomy" id="2778369"/>
    <lineage>
        <taxon>Bacteria</taxon>
        <taxon>Bacillati</taxon>
        <taxon>Chloroflexota</taxon>
        <taxon>Ktedonobacteria</taxon>
        <taxon>Ktedonobacterales</taxon>
        <taxon>Reticulibacteraceae</taxon>
        <taxon>Reticulibacter</taxon>
    </lineage>
</organism>
<sequence length="204" mass="22429">MVVAAHPTNKKKSPVGVTHVGVVYELFFTNLPQQGFTASDVVELYLHRGAFEPQLADEDQEINPDPWCSHTACGQEIWCIVSQWVWNLRLELGHQLLTSPVRTTEFAPALPSPSLHTTPPSGYVPRAGWACPGKQVASQARIFLFSPMARCGVLLTRGWSPMSNVEKLMAACAWCMEPAFAVVVPVRCANSVNGMALQRQSRAK</sequence>
<proteinExistence type="predicted"/>
<protein>
    <submittedName>
        <fullName evidence="1">Uncharacterized protein</fullName>
    </submittedName>
</protein>
<dbReference type="Proteomes" id="UP000597444">
    <property type="component" value="Unassembled WGS sequence"/>
</dbReference>
<keyword evidence="2" id="KW-1185">Reference proteome</keyword>
<evidence type="ECO:0000313" key="2">
    <source>
        <dbReference type="Proteomes" id="UP000597444"/>
    </source>
</evidence>
<accession>A0A8J3I790</accession>
<dbReference type="EMBL" id="BNJK01000001">
    <property type="protein sequence ID" value="GHO90089.1"/>
    <property type="molecule type" value="Genomic_DNA"/>
</dbReference>
<comment type="caution">
    <text evidence="1">The sequence shown here is derived from an EMBL/GenBank/DDBJ whole genome shotgun (WGS) entry which is preliminary data.</text>
</comment>
<name>A0A8J3I790_9CHLR</name>
<gene>
    <name evidence="1" type="ORF">KSF_001370</name>
</gene>